<evidence type="ECO:0000313" key="2">
    <source>
        <dbReference type="EMBL" id="CCA69418.1"/>
    </source>
</evidence>
<sequence length="288" mass="31817">MAPKVTKVKDLASSQQLESASHVDESPVELDSNPSKVSRSGEVAPAEDVGHPSLAMQTPGHPTEVQVEIHGNQESGTDEVAPESSMEEEQKRPRTVRFYSRVRITSGVGHFLRSKSSQRDRSNSPMEDGGDAISAPHTPIDVPDQRTPYRSLNSSASASYSSSISAPLRSSSEHPPRSSSVRLAKKFRAPLSDLLDATDTNAWLQSLTNERRKRNKKRRSNGVDERSPLLPQPARGILLHDPTNPLSPSHDNVIKMTTNESKWPQWLTLYYWEARLSALCCCEADVDE</sequence>
<feature type="compositionally biased region" description="Low complexity" evidence="1">
    <location>
        <begin position="148"/>
        <end position="170"/>
    </location>
</feature>
<evidence type="ECO:0000256" key="1">
    <source>
        <dbReference type="SAM" id="MobiDB-lite"/>
    </source>
</evidence>
<dbReference type="OrthoDB" id="3269028at2759"/>
<feature type="region of interest" description="Disordered" evidence="1">
    <location>
        <begin position="1"/>
        <end position="182"/>
    </location>
</feature>
<feature type="compositionally biased region" description="Basic residues" evidence="1">
    <location>
        <begin position="211"/>
        <end position="220"/>
    </location>
</feature>
<reference evidence="2 3" key="1">
    <citation type="journal article" date="2011" name="PLoS Pathog.">
        <title>Endophytic Life Strategies Decoded by Genome and Transcriptome Analyses of the Mutualistic Root Symbiont Piriformospora indica.</title>
        <authorList>
            <person name="Zuccaro A."/>
            <person name="Lahrmann U."/>
            <person name="Guldener U."/>
            <person name="Langen G."/>
            <person name="Pfiffi S."/>
            <person name="Biedenkopf D."/>
            <person name="Wong P."/>
            <person name="Samans B."/>
            <person name="Grimm C."/>
            <person name="Basiewicz M."/>
            <person name="Murat C."/>
            <person name="Martin F."/>
            <person name="Kogel K.H."/>
        </authorList>
    </citation>
    <scope>NUCLEOTIDE SEQUENCE [LARGE SCALE GENOMIC DNA]</scope>
    <source>
        <strain evidence="2 3">DSM 11827</strain>
    </source>
</reference>
<accession>G4TDL4</accession>
<gene>
    <name evidence="2" type="ORF">PIIN_03318</name>
</gene>
<evidence type="ECO:0000313" key="3">
    <source>
        <dbReference type="Proteomes" id="UP000007148"/>
    </source>
</evidence>
<proteinExistence type="predicted"/>
<name>G4TDL4_SERID</name>
<feature type="region of interest" description="Disordered" evidence="1">
    <location>
        <begin position="206"/>
        <end position="236"/>
    </location>
</feature>
<keyword evidence="3" id="KW-1185">Reference proteome</keyword>
<dbReference type="EMBL" id="CAFZ01000054">
    <property type="protein sequence ID" value="CCA69418.1"/>
    <property type="molecule type" value="Genomic_DNA"/>
</dbReference>
<protein>
    <submittedName>
        <fullName evidence="2">Uncharacterized protein</fullName>
    </submittedName>
</protein>
<comment type="caution">
    <text evidence="2">The sequence shown here is derived from an EMBL/GenBank/DDBJ whole genome shotgun (WGS) entry which is preliminary data.</text>
</comment>
<dbReference type="AlphaFoldDB" id="G4TDL4"/>
<feature type="compositionally biased region" description="Acidic residues" evidence="1">
    <location>
        <begin position="76"/>
        <end position="87"/>
    </location>
</feature>
<dbReference type="HOGENOM" id="CLU_966808_0_0_1"/>
<dbReference type="InParanoid" id="G4TDL4"/>
<organism evidence="2 3">
    <name type="scientific">Serendipita indica (strain DSM 11827)</name>
    <name type="common">Root endophyte fungus</name>
    <name type="synonym">Piriformospora indica</name>
    <dbReference type="NCBI Taxonomy" id="1109443"/>
    <lineage>
        <taxon>Eukaryota</taxon>
        <taxon>Fungi</taxon>
        <taxon>Dikarya</taxon>
        <taxon>Basidiomycota</taxon>
        <taxon>Agaricomycotina</taxon>
        <taxon>Agaricomycetes</taxon>
        <taxon>Sebacinales</taxon>
        <taxon>Serendipitaceae</taxon>
        <taxon>Serendipita</taxon>
    </lineage>
</organism>
<dbReference type="Proteomes" id="UP000007148">
    <property type="component" value="Unassembled WGS sequence"/>
</dbReference>